<dbReference type="PROSITE" id="PS00092">
    <property type="entry name" value="N6_MTASE"/>
    <property type="match status" value="1"/>
</dbReference>
<dbReference type="CDD" id="cd02440">
    <property type="entry name" value="AdoMet_MTases"/>
    <property type="match status" value="1"/>
</dbReference>
<evidence type="ECO:0000313" key="9">
    <source>
        <dbReference type="Proteomes" id="UP000402241"/>
    </source>
</evidence>
<reference evidence="8 9" key="1">
    <citation type="submission" date="2019-10" db="EMBL/GenBank/DDBJ databases">
        <title>Genome Sequence of Micromonospora terminaliae DSM 101760.</title>
        <authorList>
            <person name="Guo L."/>
        </authorList>
    </citation>
    <scope>NUCLEOTIDE SEQUENCE [LARGE SCALE GENOMIC DNA]</scope>
    <source>
        <strain evidence="8 9">DSM 101760</strain>
    </source>
</reference>
<dbReference type="Proteomes" id="UP000402241">
    <property type="component" value="Chromosome"/>
</dbReference>
<evidence type="ECO:0000256" key="3">
    <source>
        <dbReference type="ARBA" id="ARBA00022603"/>
    </source>
</evidence>
<dbReference type="InterPro" id="IPR050953">
    <property type="entry name" value="N4_N6_ade-DNA_methylase"/>
</dbReference>
<dbReference type="GO" id="GO:0008168">
    <property type="term" value="F:methyltransferase activity"/>
    <property type="evidence" value="ECO:0007669"/>
    <property type="project" value="UniProtKB-KW"/>
</dbReference>
<gene>
    <name evidence="8" type="ORF">GCE86_24665</name>
</gene>
<evidence type="ECO:0000259" key="7">
    <source>
        <dbReference type="Pfam" id="PF07669"/>
    </source>
</evidence>
<evidence type="ECO:0000256" key="4">
    <source>
        <dbReference type="ARBA" id="ARBA00022679"/>
    </source>
</evidence>
<keyword evidence="5" id="KW-0949">S-adenosyl-L-methionine</keyword>
<comment type="similarity">
    <text evidence="1">Belongs to the N(4)/N(6)-methyltransferase family.</text>
</comment>
<protein>
    <recommendedName>
        <fullName evidence="2">site-specific DNA-methyltransferase (adenine-specific)</fullName>
        <ecNumber evidence="2">2.1.1.72</ecNumber>
    </recommendedName>
</protein>
<organism evidence="8 9">
    <name type="scientific">Micromonospora terminaliae</name>
    <dbReference type="NCBI Taxonomy" id="1914461"/>
    <lineage>
        <taxon>Bacteria</taxon>
        <taxon>Bacillati</taxon>
        <taxon>Actinomycetota</taxon>
        <taxon>Actinomycetes</taxon>
        <taxon>Micromonosporales</taxon>
        <taxon>Micromonosporaceae</taxon>
        <taxon>Micromonospora</taxon>
    </lineage>
</organism>
<dbReference type="PRINTS" id="PR00507">
    <property type="entry name" value="N12N6MTFRASE"/>
</dbReference>
<dbReference type="SUPFAM" id="SSF53335">
    <property type="entry name" value="S-adenosyl-L-methionine-dependent methyltransferases"/>
    <property type="match status" value="1"/>
</dbReference>
<dbReference type="InterPro" id="IPR029063">
    <property type="entry name" value="SAM-dependent_MTases_sf"/>
</dbReference>
<dbReference type="EC" id="2.1.1.72" evidence="2"/>
<dbReference type="EMBL" id="CP045309">
    <property type="protein sequence ID" value="QGL49931.1"/>
    <property type="molecule type" value="Genomic_DNA"/>
</dbReference>
<keyword evidence="4" id="KW-0808">Transferase</keyword>
<proteinExistence type="inferred from homology"/>
<dbReference type="InterPro" id="IPR002052">
    <property type="entry name" value="DNA_methylase_N6_adenine_CS"/>
</dbReference>
<comment type="catalytic activity">
    <reaction evidence="6">
        <text>a 2'-deoxyadenosine in DNA + S-adenosyl-L-methionine = an N(6)-methyl-2'-deoxyadenosine in DNA + S-adenosyl-L-homocysteine + H(+)</text>
        <dbReference type="Rhea" id="RHEA:15197"/>
        <dbReference type="Rhea" id="RHEA-COMP:12418"/>
        <dbReference type="Rhea" id="RHEA-COMP:12419"/>
        <dbReference type="ChEBI" id="CHEBI:15378"/>
        <dbReference type="ChEBI" id="CHEBI:57856"/>
        <dbReference type="ChEBI" id="CHEBI:59789"/>
        <dbReference type="ChEBI" id="CHEBI:90615"/>
        <dbReference type="ChEBI" id="CHEBI:90616"/>
        <dbReference type="EC" id="2.1.1.72"/>
    </reaction>
</comment>
<evidence type="ECO:0000256" key="2">
    <source>
        <dbReference type="ARBA" id="ARBA00011900"/>
    </source>
</evidence>
<dbReference type="InterPro" id="IPR011639">
    <property type="entry name" value="MethylTrfase_TaqI-like_dom"/>
</dbReference>
<dbReference type="PANTHER" id="PTHR33841">
    <property type="entry name" value="DNA METHYLTRANSFERASE YEEA-RELATED"/>
    <property type="match status" value="1"/>
</dbReference>
<name>A0ABX6EAZ5_9ACTN</name>
<keyword evidence="9" id="KW-1185">Reference proteome</keyword>
<feature type="domain" description="Type II methyltransferase M.TaqI-like" evidence="7">
    <location>
        <begin position="124"/>
        <end position="234"/>
    </location>
</feature>
<dbReference type="Gene3D" id="3.40.50.150">
    <property type="entry name" value="Vaccinia Virus protein VP39"/>
    <property type="match status" value="1"/>
</dbReference>
<sequence>MRRQTGRMTTRPDDLIARTEQRRLACSAQLPDATRTKLGQFFTPAAAADLIVGLAEIPDKGSIRSLDAGAGTGSLTAALVARAAREAPDLKLHLTTFEVDPNVNAELAATLADCADAHPVTIDQRPDDFLAWAAEQLRTGAAPQFDLAILNPPYRKIRADSPERAVLDPIGASTTNLYTAFVLLALRLLAPGGQLVAITPRSFANGTYFQKFREELLSKAALRNLHVFDKRNIVFGDSDVLQENVVFRAVVGDPPSSVKISTSEGYTDHPISHEVPYGQVVSPSDPKSFIRITTDVAGLELAERVADLPASLADLELRVSTGRVVDFRTQNNLRAEYGVGTVPLLYPGHLRAGRISWPMATGRKPNALADNTDTAPLLLPSGAYVLVKRFSAKEEPRRVSAALLLPDDLPGTTVAIENHLNVFHANSAGIDPQVAAGLAAFLNSEPVDQFVRLFSGHTQINAGDLRSLRYPSLEQLREIGSRVGYSIKVGDVDAVVQDVVPGLYP</sequence>
<dbReference type="Pfam" id="PF07669">
    <property type="entry name" value="Eco57I"/>
    <property type="match status" value="1"/>
</dbReference>
<dbReference type="PANTHER" id="PTHR33841:SF5">
    <property type="entry name" value="DNA METHYLASE (MODIFICATION METHYLASE) (METHYLTRANSFERASE)-RELATED"/>
    <property type="match status" value="1"/>
</dbReference>
<evidence type="ECO:0000256" key="5">
    <source>
        <dbReference type="ARBA" id="ARBA00022691"/>
    </source>
</evidence>
<dbReference type="GO" id="GO:0032259">
    <property type="term" value="P:methylation"/>
    <property type="evidence" value="ECO:0007669"/>
    <property type="project" value="UniProtKB-KW"/>
</dbReference>
<evidence type="ECO:0000256" key="6">
    <source>
        <dbReference type="ARBA" id="ARBA00047942"/>
    </source>
</evidence>
<keyword evidence="3 8" id="KW-0489">Methyltransferase</keyword>
<evidence type="ECO:0000313" key="8">
    <source>
        <dbReference type="EMBL" id="QGL49931.1"/>
    </source>
</evidence>
<accession>A0ABX6EAZ5</accession>
<evidence type="ECO:0000256" key="1">
    <source>
        <dbReference type="ARBA" id="ARBA00006594"/>
    </source>
</evidence>